<dbReference type="SFLD" id="SFLDG01082">
    <property type="entry name" value="B12-binding_domain_containing"/>
    <property type="match status" value="1"/>
</dbReference>
<organism evidence="11 12">
    <name type="scientific">Candidatus Thalassospirochaeta sargassi</name>
    <dbReference type="NCBI Taxonomy" id="3119039"/>
    <lineage>
        <taxon>Bacteria</taxon>
        <taxon>Pseudomonadati</taxon>
        <taxon>Spirochaetota</taxon>
        <taxon>Spirochaetia</taxon>
        <taxon>Spirochaetales</taxon>
        <taxon>Spirochaetaceae</taxon>
        <taxon>Candidatus Thalassospirochaeta</taxon>
    </lineage>
</organism>
<feature type="domain" description="MTTase N-terminal" evidence="9">
    <location>
        <begin position="5"/>
        <end position="118"/>
    </location>
</feature>
<keyword evidence="11" id="KW-0687">Ribonucleoprotein</keyword>
<evidence type="ECO:0000313" key="12">
    <source>
        <dbReference type="Proteomes" id="UP001221217"/>
    </source>
</evidence>
<dbReference type="Pfam" id="PF04055">
    <property type="entry name" value="Radical_SAM"/>
    <property type="match status" value="1"/>
</dbReference>
<dbReference type="InterPro" id="IPR013848">
    <property type="entry name" value="Methylthiotransferase_N"/>
</dbReference>
<dbReference type="GO" id="GO:0005829">
    <property type="term" value="C:cytosol"/>
    <property type="evidence" value="ECO:0007669"/>
    <property type="project" value="TreeGrafter"/>
</dbReference>
<comment type="catalytic activity">
    <reaction evidence="8">
        <text>L-aspartate(89)-[ribosomal protein uS12]-hydrogen + (sulfur carrier)-SH + AH2 + 2 S-adenosyl-L-methionine = 3-methylsulfanyl-L-aspartate(89)-[ribosomal protein uS12]-hydrogen + (sulfur carrier)-H + 5'-deoxyadenosine + L-methionine + A + S-adenosyl-L-homocysteine + 2 H(+)</text>
        <dbReference type="Rhea" id="RHEA:37087"/>
        <dbReference type="Rhea" id="RHEA-COMP:10460"/>
        <dbReference type="Rhea" id="RHEA-COMP:10461"/>
        <dbReference type="Rhea" id="RHEA-COMP:14737"/>
        <dbReference type="Rhea" id="RHEA-COMP:14739"/>
        <dbReference type="ChEBI" id="CHEBI:13193"/>
        <dbReference type="ChEBI" id="CHEBI:15378"/>
        <dbReference type="ChEBI" id="CHEBI:17319"/>
        <dbReference type="ChEBI" id="CHEBI:17499"/>
        <dbReference type="ChEBI" id="CHEBI:29917"/>
        <dbReference type="ChEBI" id="CHEBI:29961"/>
        <dbReference type="ChEBI" id="CHEBI:57844"/>
        <dbReference type="ChEBI" id="CHEBI:57856"/>
        <dbReference type="ChEBI" id="CHEBI:59789"/>
        <dbReference type="ChEBI" id="CHEBI:64428"/>
        <dbReference type="ChEBI" id="CHEBI:73599"/>
        <dbReference type="EC" id="2.8.4.4"/>
    </reaction>
</comment>
<dbReference type="GO" id="GO:0006400">
    <property type="term" value="P:tRNA modification"/>
    <property type="evidence" value="ECO:0007669"/>
    <property type="project" value="InterPro"/>
</dbReference>
<dbReference type="PROSITE" id="PS51449">
    <property type="entry name" value="MTTASE_N"/>
    <property type="match status" value="1"/>
</dbReference>
<keyword evidence="6 8" id="KW-0408">Iron</keyword>
<evidence type="ECO:0000256" key="6">
    <source>
        <dbReference type="ARBA" id="ARBA00023004"/>
    </source>
</evidence>
<comment type="cofactor">
    <cofactor evidence="8">
        <name>[4Fe-4S] cluster</name>
        <dbReference type="ChEBI" id="CHEBI:49883"/>
    </cofactor>
    <text evidence="8">Binds 2 [4Fe-4S] clusters. One cluster is coordinated with 3 cysteines and an exchangeable S-adenosyl-L-methionine.</text>
</comment>
<dbReference type="InterPro" id="IPR058240">
    <property type="entry name" value="rSAM_sf"/>
</dbReference>
<evidence type="ECO:0000256" key="5">
    <source>
        <dbReference type="ARBA" id="ARBA00022723"/>
    </source>
</evidence>
<dbReference type="InterPro" id="IPR006638">
    <property type="entry name" value="Elp3/MiaA/NifB-like_rSAM"/>
</dbReference>
<dbReference type="GO" id="GO:0046872">
    <property type="term" value="F:metal ion binding"/>
    <property type="evidence" value="ECO:0007669"/>
    <property type="project" value="UniProtKB-KW"/>
</dbReference>
<dbReference type="SUPFAM" id="SSF102114">
    <property type="entry name" value="Radical SAM enzymes"/>
    <property type="match status" value="1"/>
</dbReference>
<dbReference type="InterPro" id="IPR005840">
    <property type="entry name" value="Ribosomal_uS12_MeSTrfase_RimO"/>
</dbReference>
<dbReference type="PROSITE" id="PS51918">
    <property type="entry name" value="RADICAL_SAM"/>
    <property type="match status" value="1"/>
</dbReference>
<evidence type="ECO:0000256" key="3">
    <source>
        <dbReference type="ARBA" id="ARBA00022679"/>
    </source>
</evidence>
<dbReference type="SFLD" id="SFLDS00029">
    <property type="entry name" value="Radical_SAM"/>
    <property type="match status" value="1"/>
</dbReference>
<sequence length="459" mass="51386">MDKKRIYYLENLGCAKNQVDAEVMIAALDDRGWTRTMEPVHAGLIIINTCGFIEPAKEESVDVLISFRDAFPDAAVIAAGCLSQRYAEDLAESMPELDGIFGNNSVSMIADYADRLVSGEPQIVRAPALSEIEPKFIERDDVLAVGRTTLLSGSSTAYVKLAEGCSNNCSFCAIPIIRGTLRSRKPESILDEIKNLAGSGIREINLIAQDLGSYGIDIDKKGRCLLPQLLKDIEKISGDFFVRMLYIHPDNFPLDILDICSESDRIVSYFDIPFQHASAPVLYSMNRSGDAEIYMELLQKIRAKLPDAVIRTTFLLGFPGEKKKDVEVLERFIRAAEIEWAGFFAFSREEDTAAYEMEGPRKHKRRFREAEKNVEQLQEIQTAITAKSLSRFVGRSFSLLVEEGVEEEDLYLCRAWFQAPEVDGLVVLHAEENYLNPGDFVEAEITGINGIDLEARLKK</sequence>
<dbReference type="Gene3D" id="3.80.30.20">
    <property type="entry name" value="tm_1862 like domain"/>
    <property type="match status" value="1"/>
</dbReference>
<dbReference type="HAMAP" id="MF_01865">
    <property type="entry name" value="MTTase_RimO"/>
    <property type="match status" value="1"/>
</dbReference>
<dbReference type="GO" id="GO:0103039">
    <property type="term" value="F:protein methylthiotransferase activity"/>
    <property type="evidence" value="ECO:0007669"/>
    <property type="project" value="UniProtKB-EC"/>
</dbReference>
<feature type="domain" description="Radical SAM core" evidence="10">
    <location>
        <begin position="151"/>
        <end position="383"/>
    </location>
</feature>
<reference evidence="11 12" key="1">
    <citation type="submission" date="2022-12" db="EMBL/GenBank/DDBJ databases">
        <title>Metagenome assembled genome from gulf of manar.</title>
        <authorList>
            <person name="Kohli P."/>
            <person name="Pk S."/>
            <person name="Venkata Ramana C."/>
            <person name="Sasikala C."/>
        </authorList>
    </citation>
    <scope>NUCLEOTIDE SEQUENCE [LARGE SCALE GENOMIC DNA]</scope>
    <source>
        <strain evidence="11">JB008</strain>
    </source>
</reference>
<comment type="caution">
    <text evidence="11">The sequence shown here is derived from an EMBL/GenBank/DDBJ whole genome shotgun (WGS) entry which is preliminary data.</text>
</comment>
<dbReference type="PROSITE" id="PS01278">
    <property type="entry name" value="MTTASE_RADICAL"/>
    <property type="match status" value="1"/>
</dbReference>
<evidence type="ECO:0000256" key="7">
    <source>
        <dbReference type="ARBA" id="ARBA00023014"/>
    </source>
</evidence>
<comment type="subcellular location">
    <subcellularLocation>
        <location evidence="8">Cytoplasm</location>
    </subcellularLocation>
</comment>
<accession>A0AAJ1IHI1</accession>
<evidence type="ECO:0000256" key="8">
    <source>
        <dbReference type="HAMAP-Rule" id="MF_01865"/>
    </source>
</evidence>
<feature type="binding site" evidence="8">
    <location>
        <position position="169"/>
    </location>
    <ligand>
        <name>[4Fe-4S] cluster</name>
        <dbReference type="ChEBI" id="CHEBI:49883"/>
        <label>2</label>
        <note>4Fe-4S-S-AdoMet</note>
    </ligand>
</feature>
<dbReference type="EMBL" id="JAQQAL010000011">
    <property type="protein sequence ID" value="MDC7226326.1"/>
    <property type="molecule type" value="Genomic_DNA"/>
</dbReference>
<feature type="binding site" evidence="8">
    <location>
        <position position="172"/>
    </location>
    <ligand>
        <name>[4Fe-4S] cluster</name>
        <dbReference type="ChEBI" id="CHEBI:49883"/>
        <label>2</label>
        <note>4Fe-4S-S-AdoMet</note>
    </ligand>
</feature>
<gene>
    <name evidence="8 11" type="primary">rimO</name>
    <name evidence="11" type="ORF">PQJ61_06150</name>
</gene>
<dbReference type="InterPro" id="IPR020612">
    <property type="entry name" value="Methylthiotransferase_CS"/>
</dbReference>
<evidence type="ECO:0000313" key="11">
    <source>
        <dbReference type="EMBL" id="MDC7226326.1"/>
    </source>
</evidence>
<dbReference type="SMART" id="SM00729">
    <property type="entry name" value="Elp3"/>
    <property type="match status" value="1"/>
</dbReference>
<keyword evidence="5 8" id="KW-0479">Metal-binding</keyword>
<evidence type="ECO:0000259" key="9">
    <source>
        <dbReference type="PROSITE" id="PS51449"/>
    </source>
</evidence>
<dbReference type="Gene3D" id="3.40.50.12160">
    <property type="entry name" value="Methylthiotransferase, N-terminal domain"/>
    <property type="match status" value="1"/>
</dbReference>
<evidence type="ECO:0000259" key="10">
    <source>
        <dbReference type="PROSITE" id="PS51918"/>
    </source>
</evidence>
<dbReference type="InterPro" id="IPR038135">
    <property type="entry name" value="Methylthiotransferase_N_sf"/>
</dbReference>
<evidence type="ECO:0000256" key="1">
    <source>
        <dbReference type="ARBA" id="ARBA00022485"/>
    </source>
</evidence>
<dbReference type="EC" id="2.8.4.4" evidence="8"/>
<dbReference type="InterPro" id="IPR023404">
    <property type="entry name" value="rSAM_horseshoe"/>
</dbReference>
<evidence type="ECO:0000256" key="4">
    <source>
        <dbReference type="ARBA" id="ARBA00022691"/>
    </source>
</evidence>
<dbReference type="GO" id="GO:0035599">
    <property type="term" value="F:aspartic acid methylthiotransferase activity"/>
    <property type="evidence" value="ECO:0007669"/>
    <property type="project" value="TreeGrafter"/>
</dbReference>
<feature type="binding site" evidence="8">
    <location>
        <position position="50"/>
    </location>
    <ligand>
        <name>[4Fe-4S] cluster</name>
        <dbReference type="ChEBI" id="CHEBI:49883"/>
        <label>1</label>
    </ligand>
</feature>
<dbReference type="NCBIfam" id="TIGR00089">
    <property type="entry name" value="MiaB/RimO family radical SAM methylthiotransferase"/>
    <property type="match status" value="1"/>
</dbReference>
<dbReference type="NCBIfam" id="TIGR01125">
    <property type="entry name" value="30S ribosomal protein S12 methylthiotransferase RimO"/>
    <property type="match status" value="1"/>
</dbReference>
<dbReference type="InterPro" id="IPR007197">
    <property type="entry name" value="rSAM"/>
</dbReference>
<dbReference type="Pfam" id="PF18693">
    <property type="entry name" value="TRAM_2"/>
    <property type="match status" value="1"/>
</dbReference>
<keyword evidence="3 8" id="KW-0808">Transferase</keyword>
<name>A0AAJ1IHI1_9SPIO</name>
<dbReference type="SFLD" id="SFLDG01061">
    <property type="entry name" value="methylthiotransferase"/>
    <property type="match status" value="1"/>
</dbReference>
<feature type="binding site" evidence="8">
    <location>
        <position position="81"/>
    </location>
    <ligand>
        <name>[4Fe-4S] cluster</name>
        <dbReference type="ChEBI" id="CHEBI:49883"/>
        <label>1</label>
    </ligand>
</feature>
<dbReference type="PANTHER" id="PTHR43837:SF1">
    <property type="entry name" value="RIBOSOMAL PROTEIN US12 METHYLTHIOTRANSFERASE RIMO"/>
    <property type="match status" value="1"/>
</dbReference>
<keyword evidence="1 8" id="KW-0004">4Fe-4S</keyword>
<dbReference type="FunFam" id="3.80.30.20:FF:000001">
    <property type="entry name" value="tRNA-2-methylthio-N(6)-dimethylallyladenosine synthase 2"/>
    <property type="match status" value="1"/>
</dbReference>
<keyword evidence="11" id="KW-0689">Ribosomal protein</keyword>
<dbReference type="Gene3D" id="2.40.50.140">
    <property type="entry name" value="Nucleic acid-binding proteins"/>
    <property type="match status" value="1"/>
</dbReference>
<dbReference type="Proteomes" id="UP001221217">
    <property type="component" value="Unassembled WGS sequence"/>
</dbReference>
<evidence type="ECO:0000256" key="2">
    <source>
        <dbReference type="ARBA" id="ARBA00022490"/>
    </source>
</evidence>
<dbReference type="PANTHER" id="PTHR43837">
    <property type="entry name" value="RIBOSOMAL PROTEIN S12 METHYLTHIOTRANSFERASE RIMO"/>
    <property type="match status" value="1"/>
</dbReference>
<proteinExistence type="inferred from homology"/>
<feature type="binding site" evidence="8">
    <location>
        <position position="165"/>
    </location>
    <ligand>
        <name>[4Fe-4S] cluster</name>
        <dbReference type="ChEBI" id="CHEBI:49883"/>
        <label>2</label>
        <note>4Fe-4S-S-AdoMet</note>
    </ligand>
</feature>
<keyword evidence="2 8" id="KW-0963">Cytoplasm</keyword>
<feature type="binding site" evidence="8">
    <location>
        <position position="14"/>
    </location>
    <ligand>
        <name>[4Fe-4S] cluster</name>
        <dbReference type="ChEBI" id="CHEBI:49883"/>
        <label>1</label>
    </ligand>
</feature>
<dbReference type="InterPro" id="IPR005839">
    <property type="entry name" value="Methylthiotransferase"/>
</dbReference>
<comment type="function">
    <text evidence="8">Catalyzes the methylthiolation of an aspartic acid residue of ribosomal protein uS12.</text>
</comment>
<dbReference type="InterPro" id="IPR012340">
    <property type="entry name" value="NA-bd_OB-fold"/>
</dbReference>
<dbReference type="AlphaFoldDB" id="A0AAJ1IHI1"/>
<keyword evidence="7 8" id="KW-0411">Iron-sulfur</keyword>
<comment type="similarity">
    <text evidence="8">Belongs to the methylthiotransferase family. RimO subfamily.</text>
</comment>
<keyword evidence="4 8" id="KW-0949">S-adenosyl-L-methionine</keyword>
<dbReference type="CDD" id="cd01335">
    <property type="entry name" value="Radical_SAM"/>
    <property type="match status" value="1"/>
</dbReference>
<dbReference type="GO" id="GO:0051539">
    <property type="term" value="F:4 iron, 4 sulfur cluster binding"/>
    <property type="evidence" value="ECO:0007669"/>
    <property type="project" value="UniProtKB-UniRule"/>
</dbReference>
<dbReference type="Pfam" id="PF00919">
    <property type="entry name" value="UPF0004"/>
    <property type="match status" value="1"/>
</dbReference>
<dbReference type="InterPro" id="IPR002792">
    <property type="entry name" value="TRAM_dom"/>
</dbReference>
<dbReference type="GO" id="GO:0005840">
    <property type="term" value="C:ribosome"/>
    <property type="evidence" value="ECO:0007669"/>
    <property type="project" value="UniProtKB-KW"/>
</dbReference>
<protein>
    <recommendedName>
        <fullName evidence="8">Ribosomal protein uS12 methylthiotransferase RimO</fullName>
        <shortName evidence="8">uS12 MTTase</shortName>
        <shortName evidence="8">uS12 methylthiotransferase</shortName>
        <ecNumber evidence="8">2.8.4.4</ecNumber>
    </recommendedName>
    <alternativeName>
        <fullName evidence="8">Ribosomal protein uS12 (aspartate-C(3))-methylthiotransferase</fullName>
    </alternativeName>
    <alternativeName>
        <fullName evidence="8">Ribosome maturation factor RimO</fullName>
    </alternativeName>
</protein>